<dbReference type="PANTHER" id="PTHR45947:SF3">
    <property type="entry name" value="SULFOQUINOVOSYL TRANSFERASE SQD2"/>
    <property type="match status" value="1"/>
</dbReference>
<dbReference type="InterPro" id="IPR001296">
    <property type="entry name" value="Glyco_trans_1"/>
</dbReference>
<dbReference type="Gene3D" id="3.40.50.2000">
    <property type="entry name" value="Glycogen Phosphorylase B"/>
    <property type="match status" value="2"/>
</dbReference>
<dbReference type="RefSeq" id="WP_260103583.1">
    <property type="nucleotide sequence ID" value="NZ_JALXSQ010000001.1"/>
</dbReference>
<reference evidence="6 7" key="1">
    <citation type="submission" date="2022-04" db="EMBL/GenBank/DDBJ databases">
        <title>Human microbiome associated bacterial genomes.</title>
        <authorList>
            <person name="Sandstrom S."/>
            <person name="Salamzade R."/>
            <person name="Kalan L.R."/>
        </authorList>
    </citation>
    <scope>NUCLEOTIDE SEQUENCE [LARGE SCALE GENOMIC DNA]</scope>
    <source>
        <strain evidence="7">p3-SID1799</strain>
    </source>
</reference>
<sequence length="404" mass="44065">MRVAIVTESFLPTINGVTNSVCKVLDHLSLRGHDAIVICPTAGAPKRYKGFRVHEVPTITYRQFPVGVPNTRVQRLLDDFAPDIVHVASPMFLGAEAIAAAKRRGIGTVAIFQTDVAGYTRRNNLAAMEGVAWQVIRWIHNGADLNLAPSSSSIADLQRARVGNLKLWGRGVDLESYHPRHRQTDTVARLRQRITNSPDEVVIGYVGRVAPEKQVERLAALRGIPNIKIVIVGDGPSMDSVKKALKGMPVHYAGKLSGKDLSYAYASFDVFVHTGTEETFGQTIQEAHAAGLPVVAPYAGGPIDLIGHGEDGYLFDPFSECDAHLRRCVEHLVANADARARMGEAGRRRVLDRSWESVCDELLGHYGDVITKRRGGEARERALSLTADDDALIESEQVLENGVG</sequence>
<evidence type="ECO:0000313" key="7">
    <source>
        <dbReference type="Proteomes" id="UP001525379"/>
    </source>
</evidence>
<feature type="domain" description="Glycosyl transferase family 1" evidence="4">
    <location>
        <begin position="191"/>
        <end position="349"/>
    </location>
</feature>
<keyword evidence="2" id="KW-0328">Glycosyltransferase</keyword>
<dbReference type="InterPro" id="IPR028098">
    <property type="entry name" value="Glyco_trans_4-like_N"/>
</dbReference>
<evidence type="ECO:0000256" key="2">
    <source>
        <dbReference type="ARBA" id="ARBA00022676"/>
    </source>
</evidence>
<dbReference type="Proteomes" id="UP001525379">
    <property type="component" value="Unassembled WGS sequence"/>
</dbReference>
<dbReference type="Pfam" id="PF00534">
    <property type="entry name" value="Glycos_transf_1"/>
    <property type="match status" value="1"/>
</dbReference>
<dbReference type="Pfam" id="PF13439">
    <property type="entry name" value="Glyco_transf_4"/>
    <property type="match status" value="1"/>
</dbReference>
<dbReference type="PANTHER" id="PTHR45947">
    <property type="entry name" value="SULFOQUINOVOSYL TRANSFERASE SQD2"/>
    <property type="match status" value="1"/>
</dbReference>
<evidence type="ECO:0000256" key="3">
    <source>
        <dbReference type="ARBA" id="ARBA00022679"/>
    </source>
</evidence>
<feature type="domain" description="Glycosyltransferase subfamily 4-like N-terminal" evidence="5">
    <location>
        <begin position="14"/>
        <end position="175"/>
    </location>
</feature>
<keyword evidence="3" id="KW-0808">Transferase</keyword>
<dbReference type="CDD" id="cd03814">
    <property type="entry name" value="GT4-like"/>
    <property type="match status" value="1"/>
</dbReference>
<dbReference type="SUPFAM" id="SSF53756">
    <property type="entry name" value="UDP-Glycosyltransferase/glycogen phosphorylase"/>
    <property type="match status" value="1"/>
</dbReference>
<accession>A0ABT2HU19</accession>
<dbReference type="EMBL" id="JALXSQ010000001">
    <property type="protein sequence ID" value="MCT2041811.1"/>
    <property type="molecule type" value="Genomic_DNA"/>
</dbReference>
<evidence type="ECO:0000313" key="6">
    <source>
        <dbReference type="EMBL" id="MCT2041811.1"/>
    </source>
</evidence>
<evidence type="ECO:0000259" key="4">
    <source>
        <dbReference type="Pfam" id="PF00534"/>
    </source>
</evidence>
<evidence type="ECO:0000259" key="5">
    <source>
        <dbReference type="Pfam" id="PF13439"/>
    </source>
</evidence>
<dbReference type="InterPro" id="IPR050194">
    <property type="entry name" value="Glycosyltransferase_grp1"/>
</dbReference>
<keyword evidence="7" id="KW-1185">Reference proteome</keyword>
<gene>
    <name evidence="6" type="ORF">M3D15_00410</name>
</gene>
<protein>
    <recommendedName>
        <fullName evidence="1">D-inositol 3-phosphate glycosyltransferase</fullName>
    </recommendedName>
</protein>
<proteinExistence type="predicted"/>
<organism evidence="6 7">
    <name type="scientific">Pseudoclavibacter albus</name>
    <dbReference type="NCBI Taxonomy" id="272241"/>
    <lineage>
        <taxon>Bacteria</taxon>
        <taxon>Bacillati</taxon>
        <taxon>Actinomycetota</taxon>
        <taxon>Actinomycetes</taxon>
        <taxon>Micrococcales</taxon>
        <taxon>Microbacteriaceae</taxon>
        <taxon>Pseudoclavibacter</taxon>
    </lineage>
</organism>
<evidence type="ECO:0000256" key="1">
    <source>
        <dbReference type="ARBA" id="ARBA00021292"/>
    </source>
</evidence>
<comment type="caution">
    <text evidence="6">The sequence shown here is derived from an EMBL/GenBank/DDBJ whole genome shotgun (WGS) entry which is preliminary data.</text>
</comment>
<name>A0ABT2HU19_9MICO</name>